<dbReference type="InterPro" id="IPR036514">
    <property type="entry name" value="SGNH_hydro_sf"/>
</dbReference>
<proteinExistence type="predicted"/>
<name>A0A9E4N4Y5_9GAMM</name>
<organism evidence="1 2">
    <name type="scientific">Candidatus Thiodiazotropha taylori</name>
    <dbReference type="NCBI Taxonomy" id="2792791"/>
    <lineage>
        <taxon>Bacteria</taxon>
        <taxon>Pseudomonadati</taxon>
        <taxon>Pseudomonadota</taxon>
        <taxon>Gammaproteobacteria</taxon>
        <taxon>Chromatiales</taxon>
        <taxon>Sedimenticolaceae</taxon>
        <taxon>Candidatus Thiodiazotropha</taxon>
    </lineage>
</organism>
<reference evidence="1" key="1">
    <citation type="journal article" date="2021" name="Proc. Natl. Acad. Sci. U.S.A.">
        <title>Global biogeography of chemosynthetic symbionts reveals both localized and globally distributed symbiont groups. .</title>
        <authorList>
            <person name="Osvatic J.T."/>
            <person name="Wilkins L.G.E."/>
            <person name="Leibrecht L."/>
            <person name="Leray M."/>
            <person name="Zauner S."/>
            <person name="Polzin J."/>
            <person name="Camacho Y."/>
            <person name="Gros O."/>
            <person name="van Gils J.A."/>
            <person name="Eisen J.A."/>
            <person name="Petersen J.M."/>
            <person name="Yuen B."/>
        </authorList>
    </citation>
    <scope>NUCLEOTIDE SEQUENCE</scope>
    <source>
        <strain evidence="1">MAGclacostrist064TRANS</strain>
    </source>
</reference>
<dbReference type="Gene3D" id="3.40.50.1110">
    <property type="entry name" value="SGNH hydrolase"/>
    <property type="match status" value="1"/>
</dbReference>
<dbReference type="SUPFAM" id="SSF52266">
    <property type="entry name" value="SGNH hydrolase"/>
    <property type="match status" value="1"/>
</dbReference>
<gene>
    <name evidence="1" type="ORF">JAZ07_09530</name>
</gene>
<evidence type="ECO:0000313" key="2">
    <source>
        <dbReference type="Proteomes" id="UP000886667"/>
    </source>
</evidence>
<evidence type="ECO:0000313" key="1">
    <source>
        <dbReference type="EMBL" id="MCG7946568.1"/>
    </source>
</evidence>
<sequence>MSEQLITDLQTVQKARVFFGHQSVGNNIISGLQQLAEKSGFGLNIVELASIQAESQPSGLLHGAIGENRKPVSKCRDFERIIDQQLSDKVDFALFKFCYIDVNRNTDIENLFRVYRFTLERLMENHPQIRFIHSTIPVRCSPSTLDVRLKELVGKLLGKKNNSKLDNFQRNQYNRLLIETYGQDQVIDIAAAQATGSNGHRESFKMQGVVNHALLEEYSSDGGHLNELGQRQVARSFAHQLADIIRASDH</sequence>
<protein>
    <submittedName>
        <fullName evidence="1">Uncharacterized protein</fullName>
    </submittedName>
</protein>
<comment type="caution">
    <text evidence="1">The sequence shown here is derived from an EMBL/GenBank/DDBJ whole genome shotgun (WGS) entry which is preliminary data.</text>
</comment>
<dbReference type="AlphaFoldDB" id="A0A9E4N4Y5"/>
<dbReference type="Proteomes" id="UP000886667">
    <property type="component" value="Unassembled WGS sequence"/>
</dbReference>
<accession>A0A9E4N4Y5</accession>
<dbReference type="GO" id="GO:0016788">
    <property type="term" value="F:hydrolase activity, acting on ester bonds"/>
    <property type="evidence" value="ECO:0007669"/>
    <property type="project" value="UniProtKB-ARBA"/>
</dbReference>
<dbReference type="EMBL" id="JAEPCM010000321">
    <property type="protein sequence ID" value="MCG7946568.1"/>
    <property type="molecule type" value="Genomic_DNA"/>
</dbReference>